<evidence type="ECO:0000256" key="1">
    <source>
        <dbReference type="ARBA" id="ARBA00004141"/>
    </source>
</evidence>
<dbReference type="EMBL" id="KZ999069">
    <property type="protein sequence ID" value="RKO85446.1"/>
    <property type="molecule type" value="Genomic_DNA"/>
</dbReference>
<dbReference type="GO" id="GO:0008381">
    <property type="term" value="F:mechanosensitive monoatomic ion channel activity"/>
    <property type="evidence" value="ECO:0007669"/>
    <property type="project" value="TreeGrafter"/>
</dbReference>
<keyword evidence="3 5" id="KW-1133">Transmembrane helix</keyword>
<evidence type="ECO:0000256" key="5">
    <source>
        <dbReference type="SAM" id="Phobius"/>
    </source>
</evidence>
<evidence type="ECO:0000313" key="7">
    <source>
        <dbReference type="Proteomes" id="UP000269721"/>
    </source>
</evidence>
<dbReference type="GO" id="GO:0016020">
    <property type="term" value="C:membrane"/>
    <property type="evidence" value="ECO:0007669"/>
    <property type="project" value="UniProtKB-SubCell"/>
</dbReference>
<dbReference type="InterPro" id="IPR037673">
    <property type="entry name" value="MSC/AndL"/>
</dbReference>
<evidence type="ECO:0000256" key="4">
    <source>
        <dbReference type="ARBA" id="ARBA00023136"/>
    </source>
</evidence>
<dbReference type="Pfam" id="PF01741">
    <property type="entry name" value="MscL"/>
    <property type="match status" value="1"/>
</dbReference>
<feature type="transmembrane region" description="Helical" evidence="5">
    <location>
        <begin position="107"/>
        <end position="128"/>
    </location>
</feature>
<evidence type="ECO:0000256" key="2">
    <source>
        <dbReference type="ARBA" id="ARBA00022692"/>
    </source>
</evidence>
<dbReference type="Gene3D" id="1.10.1200.120">
    <property type="entry name" value="Large-conductance mechanosensitive channel, MscL, domain 1"/>
    <property type="match status" value="1"/>
</dbReference>
<dbReference type="PANTHER" id="PTHR30266:SF2">
    <property type="entry name" value="LARGE-CONDUCTANCE MECHANOSENSITIVE CHANNEL"/>
    <property type="match status" value="1"/>
</dbReference>
<dbReference type="PANTHER" id="PTHR30266">
    <property type="entry name" value="MECHANOSENSITIVE CHANNEL MSCL"/>
    <property type="match status" value="1"/>
</dbReference>
<feature type="non-terminal residue" evidence="6">
    <location>
        <position position="1"/>
    </location>
</feature>
<accession>A0A4P9W5R4</accession>
<evidence type="ECO:0000313" key="6">
    <source>
        <dbReference type="EMBL" id="RKO85446.1"/>
    </source>
</evidence>
<name>A0A4P9W5R4_9FUNG</name>
<protein>
    <submittedName>
        <fullName evidence="6">Large-conductance mechanosensitive channel</fullName>
    </submittedName>
</protein>
<reference evidence="7" key="1">
    <citation type="journal article" date="2018" name="Nat. Microbiol.">
        <title>Leveraging single-cell genomics to expand the fungal tree of life.</title>
        <authorList>
            <person name="Ahrendt S.R."/>
            <person name="Quandt C.A."/>
            <person name="Ciobanu D."/>
            <person name="Clum A."/>
            <person name="Salamov A."/>
            <person name="Andreopoulos B."/>
            <person name="Cheng J.F."/>
            <person name="Woyke T."/>
            <person name="Pelin A."/>
            <person name="Henrissat B."/>
            <person name="Reynolds N.K."/>
            <person name="Benny G.L."/>
            <person name="Smith M.E."/>
            <person name="James T.Y."/>
            <person name="Grigoriev I.V."/>
        </authorList>
    </citation>
    <scope>NUCLEOTIDE SEQUENCE [LARGE SCALE GENOMIC DNA]</scope>
</reference>
<organism evidence="6 7">
    <name type="scientific">Blyttiomyces helicus</name>
    <dbReference type="NCBI Taxonomy" id="388810"/>
    <lineage>
        <taxon>Eukaryota</taxon>
        <taxon>Fungi</taxon>
        <taxon>Fungi incertae sedis</taxon>
        <taxon>Chytridiomycota</taxon>
        <taxon>Chytridiomycota incertae sedis</taxon>
        <taxon>Chytridiomycetes</taxon>
        <taxon>Chytridiomycetes incertae sedis</taxon>
        <taxon>Blyttiomyces</taxon>
    </lineage>
</organism>
<dbReference type="Proteomes" id="UP000269721">
    <property type="component" value="Unassembled WGS sequence"/>
</dbReference>
<proteinExistence type="predicted"/>
<dbReference type="OrthoDB" id="10010920at2759"/>
<keyword evidence="4 5" id="KW-0472">Membrane</keyword>
<sequence>GATGGVKAVGGVLQDFQKFIDEGNVVDYAVGIVMGSSLTAIVNSFVTDLVSPIIGLAVSANLVNAYVILRCPANVTDCRDPTPEHPQIPIWGTVDAAHQAGAVTFDWGNFVATVINFFLTGWILFFLVKTYTATFRRKSSKKSCPFCCHDIPAKAIRCPQCTSMLNSEVIPAPGPNAGEKGMRESQTPLGHVISVNAT</sequence>
<dbReference type="SUPFAM" id="SSF81330">
    <property type="entry name" value="Gated mechanosensitive channel"/>
    <property type="match status" value="1"/>
</dbReference>
<comment type="subcellular location">
    <subcellularLocation>
        <location evidence="1">Membrane</location>
        <topology evidence="1">Multi-pass membrane protein</topology>
    </subcellularLocation>
</comment>
<gene>
    <name evidence="6" type="ORF">BDK51DRAFT_19938</name>
</gene>
<keyword evidence="7" id="KW-1185">Reference proteome</keyword>
<dbReference type="AlphaFoldDB" id="A0A4P9W5R4"/>
<keyword evidence="2 5" id="KW-0812">Transmembrane</keyword>
<dbReference type="InterPro" id="IPR036019">
    <property type="entry name" value="MscL_channel"/>
</dbReference>
<evidence type="ECO:0000256" key="3">
    <source>
        <dbReference type="ARBA" id="ARBA00022989"/>
    </source>
</evidence>